<evidence type="ECO:0000313" key="1">
    <source>
        <dbReference type="Ensembl" id="ENSORLP00020001498.1"/>
    </source>
</evidence>
<organism evidence="1 2">
    <name type="scientific">Oryzias latipes</name>
    <name type="common">Japanese rice fish</name>
    <name type="synonym">Japanese killifish</name>
    <dbReference type="NCBI Taxonomy" id="8090"/>
    <lineage>
        <taxon>Eukaryota</taxon>
        <taxon>Metazoa</taxon>
        <taxon>Chordata</taxon>
        <taxon>Craniata</taxon>
        <taxon>Vertebrata</taxon>
        <taxon>Euteleostomi</taxon>
        <taxon>Actinopterygii</taxon>
        <taxon>Neopterygii</taxon>
        <taxon>Teleostei</taxon>
        <taxon>Neoteleostei</taxon>
        <taxon>Acanthomorphata</taxon>
        <taxon>Ovalentaria</taxon>
        <taxon>Atherinomorphae</taxon>
        <taxon>Beloniformes</taxon>
        <taxon>Adrianichthyidae</taxon>
        <taxon>Oryziinae</taxon>
        <taxon>Oryzias</taxon>
    </lineage>
</organism>
<protein>
    <submittedName>
        <fullName evidence="1">Uncharacterized protein</fullName>
    </submittedName>
</protein>
<dbReference type="Proteomes" id="UP000265180">
    <property type="component" value="Chromosome 13"/>
</dbReference>
<dbReference type="Ensembl" id="ENSORLT00020012924.1">
    <property type="protein sequence ID" value="ENSORLP00020001498.1"/>
    <property type="gene ID" value="ENSORLG00020002202.1"/>
</dbReference>
<reference evidence="1" key="4">
    <citation type="submission" date="2025-09" db="UniProtKB">
        <authorList>
            <consortium name="Ensembl"/>
        </authorList>
    </citation>
    <scope>IDENTIFICATION</scope>
    <source>
        <strain evidence="1">HNI</strain>
    </source>
</reference>
<reference evidence="1 2" key="2">
    <citation type="submission" date="2017-04" db="EMBL/GenBank/DDBJ databases">
        <title>CpG methylation of centromeres and impact of large insertions on vertebrate speciation.</title>
        <authorList>
            <person name="Ichikawa K."/>
            <person name="Yoshimura J."/>
            <person name="Morishita S."/>
        </authorList>
    </citation>
    <scope>NUCLEOTIDE SEQUENCE</scope>
    <source>
        <strain evidence="1 2">HNI</strain>
    </source>
</reference>
<dbReference type="AlphaFoldDB" id="A0A3P9K044"/>
<sequence length="89" mass="9555">LPQAPLSPSLSSRRFTKNLLKPGSAAEIRQTACSAVRQSAVTVSGPAWTVKKSIKKMGGKRITHLSDQVPAHASSQKTRSLCFVQIRLG</sequence>
<accession>A0A3P9K044</accession>
<name>A0A3P9K044_ORYLA</name>
<proteinExistence type="predicted"/>
<reference evidence="1" key="3">
    <citation type="submission" date="2025-08" db="UniProtKB">
        <authorList>
            <consortium name="Ensembl"/>
        </authorList>
    </citation>
    <scope>IDENTIFICATION</scope>
    <source>
        <strain evidence="1">HNI</strain>
    </source>
</reference>
<evidence type="ECO:0000313" key="2">
    <source>
        <dbReference type="Proteomes" id="UP000265180"/>
    </source>
</evidence>
<reference key="1">
    <citation type="journal article" date="2007" name="Nature">
        <title>The medaka draft genome and insights into vertebrate genome evolution.</title>
        <authorList>
            <person name="Kasahara M."/>
            <person name="Naruse K."/>
            <person name="Sasaki S."/>
            <person name="Nakatani Y."/>
            <person name="Qu W."/>
            <person name="Ahsan B."/>
            <person name="Yamada T."/>
            <person name="Nagayasu Y."/>
            <person name="Doi K."/>
            <person name="Kasai Y."/>
            <person name="Jindo T."/>
            <person name="Kobayashi D."/>
            <person name="Shimada A."/>
            <person name="Toyoda A."/>
            <person name="Kuroki Y."/>
            <person name="Fujiyama A."/>
            <person name="Sasaki T."/>
            <person name="Shimizu A."/>
            <person name="Asakawa S."/>
            <person name="Shimizu N."/>
            <person name="Hashimoto S."/>
            <person name="Yang J."/>
            <person name="Lee Y."/>
            <person name="Matsushima K."/>
            <person name="Sugano S."/>
            <person name="Sakaizumi M."/>
            <person name="Narita T."/>
            <person name="Ohishi K."/>
            <person name="Haga S."/>
            <person name="Ohta F."/>
            <person name="Nomoto H."/>
            <person name="Nogata K."/>
            <person name="Morishita T."/>
            <person name="Endo T."/>
            <person name="Shin-I T."/>
            <person name="Takeda H."/>
            <person name="Morishita S."/>
            <person name="Kohara Y."/>
        </authorList>
    </citation>
    <scope>NUCLEOTIDE SEQUENCE [LARGE SCALE GENOMIC DNA]</scope>
    <source>
        <strain>Hd-rR</strain>
    </source>
</reference>